<keyword evidence="5" id="KW-0472">Membrane</keyword>
<keyword evidence="5" id="KW-1133">Transmembrane helix</keyword>
<dbReference type="AlphaFoldDB" id="A0A844B852"/>
<proteinExistence type="predicted"/>
<dbReference type="Proteomes" id="UP000487350">
    <property type="component" value="Unassembled WGS sequence"/>
</dbReference>
<dbReference type="GO" id="GO:0030313">
    <property type="term" value="C:cell envelope"/>
    <property type="evidence" value="ECO:0007669"/>
    <property type="project" value="UniProtKB-SubCell"/>
</dbReference>
<dbReference type="RefSeq" id="WP_153584942.1">
    <property type="nucleotide sequence ID" value="NZ_WJBU01000009.1"/>
</dbReference>
<evidence type="ECO:0000256" key="3">
    <source>
        <dbReference type="ARBA" id="ARBA00023157"/>
    </source>
</evidence>
<sequence>MNEQTETTASASRRGLIYAGVGAVAALAGAGTAWWKWAPAKVSSEEVALLWPMSFDSPSGAPIAMQSLRGKPLLINFWATWCPPCVEEMPLLDSFFKQNAANGWQVVGLAIDQPSKVREFLRKTPVSFPIGLAGLGGTELSKALGNVSGGLPFSVALNSSGGVLQRRIGRVTADDLAAWSRAS</sequence>
<dbReference type="InterPro" id="IPR006311">
    <property type="entry name" value="TAT_signal"/>
</dbReference>
<keyword evidence="4" id="KW-0676">Redox-active center</keyword>
<dbReference type="PANTHER" id="PTHR42852">
    <property type="entry name" value="THIOL:DISULFIDE INTERCHANGE PROTEIN DSBE"/>
    <property type="match status" value="1"/>
</dbReference>
<evidence type="ECO:0000259" key="6">
    <source>
        <dbReference type="PROSITE" id="PS51352"/>
    </source>
</evidence>
<organism evidence="7 8">
    <name type="scientific">Caenimonas koreensis DSM 17982</name>
    <dbReference type="NCBI Taxonomy" id="1121255"/>
    <lineage>
        <taxon>Bacteria</taxon>
        <taxon>Pseudomonadati</taxon>
        <taxon>Pseudomonadota</taxon>
        <taxon>Betaproteobacteria</taxon>
        <taxon>Burkholderiales</taxon>
        <taxon>Comamonadaceae</taxon>
        <taxon>Caenimonas</taxon>
    </lineage>
</organism>
<dbReference type="InterPro" id="IPR013740">
    <property type="entry name" value="Redoxin"/>
</dbReference>
<dbReference type="CDD" id="cd02966">
    <property type="entry name" value="TlpA_like_family"/>
    <property type="match status" value="1"/>
</dbReference>
<dbReference type="EMBL" id="WJBU01000009">
    <property type="protein sequence ID" value="MRD47616.1"/>
    <property type="molecule type" value="Genomic_DNA"/>
</dbReference>
<dbReference type="InterPro" id="IPR050553">
    <property type="entry name" value="Thioredoxin_ResA/DsbE_sf"/>
</dbReference>
<name>A0A844B852_9BURK</name>
<evidence type="ECO:0000256" key="5">
    <source>
        <dbReference type="SAM" id="Phobius"/>
    </source>
</evidence>
<comment type="caution">
    <text evidence="7">The sequence shown here is derived from an EMBL/GenBank/DDBJ whole genome shotgun (WGS) entry which is preliminary data.</text>
</comment>
<protein>
    <submittedName>
        <fullName evidence="7">Redoxin family protein</fullName>
    </submittedName>
</protein>
<dbReference type="GO" id="GO:0017004">
    <property type="term" value="P:cytochrome complex assembly"/>
    <property type="evidence" value="ECO:0007669"/>
    <property type="project" value="UniProtKB-KW"/>
</dbReference>
<dbReference type="SUPFAM" id="SSF52833">
    <property type="entry name" value="Thioredoxin-like"/>
    <property type="match status" value="1"/>
</dbReference>
<keyword evidence="8" id="KW-1185">Reference proteome</keyword>
<keyword evidence="3" id="KW-1015">Disulfide bond</keyword>
<feature type="domain" description="Thioredoxin" evidence="6">
    <location>
        <begin position="22"/>
        <end position="183"/>
    </location>
</feature>
<dbReference type="PROSITE" id="PS51352">
    <property type="entry name" value="THIOREDOXIN_2"/>
    <property type="match status" value="1"/>
</dbReference>
<dbReference type="InterPro" id="IPR036249">
    <property type="entry name" value="Thioredoxin-like_sf"/>
</dbReference>
<evidence type="ECO:0000313" key="7">
    <source>
        <dbReference type="EMBL" id="MRD47616.1"/>
    </source>
</evidence>
<comment type="subcellular location">
    <subcellularLocation>
        <location evidence="1">Cell envelope</location>
    </subcellularLocation>
</comment>
<keyword evidence="2" id="KW-0201">Cytochrome c-type biogenesis</keyword>
<dbReference type="PROSITE" id="PS00194">
    <property type="entry name" value="THIOREDOXIN_1"/>
    <property type="match status" value="1"/>
</dbReference>
<evidence type="ECO:0000256" key="4">
    <source>
        <dbReference type="ARBA" id="ARBA00023284"/>
    </source>
</evidence>
<gene>
    <name evidence="7" type="ORF">GHT07_10030</name>
</gene>
<evidence type="ECO:0000256" key="1">
    <source>
        <dbReference type="ARBA" id="ARBA00004196"/>
    </source>
</evidence>
<dbReference type="OrthoDB" id="9811352at2"/>
<dbReference type="InterPro" id="IPR017937">
    <property type="entry name" value="Thioredoxin_CS"/>
</dbReference>
<evidence type="ECO:0000313" key="8">
    <source>
        <dbReference type="Proteomes" id="UP000487350"/>
    </source>
</evidence>
<dbReference type="Gene3D" id="3.40.30.10">
    <property type="entry name" value="Glutaredoxin"/>
    <property type="match status" value="1"/>
</dbReference>
<accession>A0A844B852</accession>
<dbReference type="PROSITE" id="PS51318">
    <property type="entry name" value="TAT"/>
    <property type="match status" value="1"/>
</dbReference>
<dbReference type="InterPro" id="IPR013766">
    <property type="entry name" value="Thioredoxin_domain"/>
</dbReference>
<dbReference type="Pfam" id="PF08534">
    <property type="entry name" value="Redoxin"/>
    <property type="match status" value="1"/>
</dbReference>
<feature type="transmembrane region" description="Helical" evidence="5">
    <location>
        <begin position="15"/>
        <end position="35"/>
    </location>
</feature>
<keyword evidence="5" id="KW-0812">Transmembrane</keyword>
<dbReference type="PANTHER" id="PTHR42852:SF6">
    <property type="entry name" value="THIOL:DISULFIDE INTERCHANGE PROTEIN DSBE"/>
    <property type="match status" value="1"/>
</dbReference>
<evidence type="ECO:0000256" key="2">
    <source>
        <dbReference type="ARBA" id="ARBA00022748"/>
    </source>
</evidence>
<dbReference type="GO" id="GO:0015036">
    <property type="term" value="F:disulfide oxidoreductase activity"/>
    <property type="evidence" value="ECO:0007669"/>
    <property type="project" value="UniProtKB-ARBA"/>
</dbReference>
<reference evidence="7 8" key="1">
    <citation type="submission" date="2019-11" db="EMBL/GenBank/DDBJ databases">
        <title>Caenimonas koreensis gen. nov., sp. nov., isolated from activated sludge.</title>
        <authorList>
            <person name="Seung H.R."/>
        </authorList>
    </citation>
    <scope>NUCLEOTIDE SEQUENCE [LARGE SCALE GENOMIC DNA]</scope>
    <source>
        <strain evidence="7 8">EMB320</strain>
    </source>
</reference>